<dbReference type="InterPro" id="IPR036855">
    <property type="entry name" value="Znf_CCCH_sf"/>
</dbReference>
<dbReference type="SUPFAM" id="SSF54928">
    <property type="entry name" value="RNA-binding domain, RBD"/>
    <property type="match status" value="1"/>
</dbReference>
<keyword evidence="13" id="KW-1185">Reference proteome</keyword>
<dbReference type="PROSITE" id="PS50102">
    <property type="entry name" value="RRM"/>
    <property type="match status" value="1"/>
</dbReference>
<protein>
    <submittedName>
        <fullName evidence="12">Uncharacterized protein</fullName>
    </submittedName>
</protein>
<evidence type="ECO:0000256" key="6">
    <source>
        <dbReference type="PROSITE-ProRule" id="PRU00176"/>
    </source>
</evidence>
<keyword evidence="8" id="KW-0175">Coiled coil</keyword>
<dbReference type="InterPro" id="IPR000571">
    <property type="entry name" value="Znf_CCCH"/>
</dbReference>
<sequence length="402" mass="48414">MQVISTMGRHKEWRKVAKKERRRRIRTENAKNLDLVTNLTAEEYNNWLISEKAMETIEMEQIEITNKEENDKWIKAEIMFMEKLKRLEVTNTILKIKKQQEEAKRKLEWELEQKKRQEEAQRLKEIEEENIRRQKIFMENLENFLNGDSENPPPELLVVRETKPKMELCPFFAKTACCRFGDQCSRNHRYPAISKVLLATNFYLHFGLDNSDVTEYDTDIMLEYDENDTYKDFKDFFFDVLPEFEKFGKVVQFKVCYNFEKHLRGNTYVEYSDLRSAVTAYRALHSRWYGGRQLSLQFCEINLWRRAICGLHPQRRCPKGRSCNFLHAFKNPNDLFSDYNEYGDRQKRTSPRSWRWSASPERECSPRRKRSSSRHKKESTKRRSSSKDARDKDKKTSRRKKK</sequence>
<evidence type="ECO:0000256" key="1">
    <source>
        <dbReference type="ARBA" id="ARBA00022723"/>
    </source>
</evidence>
<keyword evidence="5 6" id="KW-0694">RNA-binding</keyword>
<dbReference type="SMART" id="SM00361">
    <property type="entry name" value="RRM_1"/>
    <property type="match status" value="1"/>
</dbReference>
<feature type="domain" description="C3H1-type" evidence="11">
    <location>
        <begin position="163"/>
        <end position="191"/>
    </location>
</feature>
<evidence type="ECO:0000313" key="13">
    <source>
        <dbReference type="Proteomes" id="UP000837857"/>
    </source>
</evidence>
<dbReference type="InterPro" id="IPR012677">
    <property type="entry name" value="Nucleotide-bd_a/b_plait_sf"/>
</dbReference>
<feature type="region of interest" description="Disordered" evidence="9">
    <location>
        <begin position="340"/>
        <end position="402"/>
    </location>
</feature>
<feature type="non-terminal residue" evidence="12">
    <location>
        <position position="1"/>
    </location>
</feature>
<dbReference type="PANTHER" id="PTHR12620">
    <property type="entry name" value="U2 SNRNP AUXILIARY FACTOR, SMALL SUBUNIT"/>
    <property type="match status" value="1"/>
</dbReference>
<evidence type="ECO:0000256" key="4">
    <source>
        <dbReference type="ARBA" id="ARBA00022833"/>
    </source>
</evidence>
<organism evidence="12 13">
    <name type="scientific">Iphiclides podalirius</name>
    <name type="common">scarce swallowtail</name>
    <dbReference type="NCBI Taxonomy" id="110791"/>
    <lineage>
        <taxon>Eukaryota</taxon>
        <taxon>Metazoa</taxon>
        <taxon>Ecdysozoa</taxon>
        <taxon>Arthropoda</taxon>
        <taxon>Hexapoda</taxon>
        <taxon>Insecta</taxon>
        <taxon>Pterygota</taxon>
        <taxon>Neoptera</taxon>
        <taxon>Endopterygota</taxon>
        <taxon>Lepidoptera</taxon>
        <taxon>Glossata</taxon>
        <taxon>Ditrysia</taxon>
        <taxon>Papilionoidea</taxon>
        <taxon>Papilionidae</taxon>
        <taxon>Papilioninae</taxon>
        <taxon>Iphiclides</taxon>
    </lineage>
</organism>
<feature type="zinc finger region" description="C3H1-type" evidence="7">
    <location>
        <begin position="303"/>
        <end position="330"/>
    </location>
</feature>
<evidence type="ECO:0000256" key="9">
    <source>
        <dbReference type="SAM" id="MobiDB-lite"/>
    </source>
</evidence>
<keyword evidence="2" id="KW-0677">Repeat</keyword>
<evidence type="ECO:0000259" key="11">
    <source>
        <dbReference type="PROSITE" id="PS50103"/>
    </source>
</evidence>
<dbReference type="SMART" id="SM00356">
    <property type="entry name" value="ZnF_C3H1"/>
    <property type="match status" value="2"/>
</dbReference>
<proteinExistence type="predicted"/>
<keyword evidence="1 7" id="KW-0479">Metal-binding</keyword>
<dbReference type="InterPro" id="IPR009145">
    <property type="entry name" value="U2AF_small"/>
</dbReference>
<feature type="coiled-coil region" evidence="8">
    <location>
        <begin position="50"/>
        <end position="129"/>
    </location>
</feature>
<evidence type="ECO:0000313" key="12">
    <source>
        <dbReference type="EMBL" id="CAH2066512.1"/>
    </source>
</evidence>
<evidence type="ECO:0000256" key="3">
    <source>
        <dbReference type="ARBA" id="ARBA00022771"/>
    </source>
</evidence>
<evidence type="ECO:0000256" key="8">
    <source>
        <dbReference type="SAM" id="Coils"/>
    </source>
</evidence>
<dbReference type="PROSITE" id="PS50103">
    <property type="entry name" value="ZF_C3H1"/>
    <property type="match status" value="2"/>
</dbReference>
<feature type="compositionally biased region" description="Basic and acidic residues" evidence="9">
    <location>
        <begin position="385"/>
        <end position="394"/>
    </location>
</feature>
<dbReference type="SMART" id="SM00360">
    <property type="entry name" value="RRM"/>
    <property type="match status" value="1"/>
</dbReference>
<dbReference type="EMBL" id="OW152816">
    <property type="protein sequence ID" value="CAH2066512.1"/>
    <property type="molecule type" value="Genomic_DNA"/>
</dbReference>
<dbReference type="InterPro" id="IPR000504">
    <property type="entry name" value="RRM_dom"/>
</dbReference>
<feature type="domain" description="C3H1-type" evidence="11">
    <location>
        <begin position="303"/>
        <end position="330"/>
    </location>
</feature>
<feature type="domain" description="RRM" evidence="10">
    <location>
        <begin position="222"/>
        <end position="301"/>
    </location>
</feature>
<keyword evidence="3 7" id="KW-0863">Zinc-finger</keyword>
<gene>
    <name evidence="12" type="ORF">IPOD504_LOCUS13462</name>
</gene>
<reference evidence="12" key="1">
    <citation type="submission" date="2022-03" db="EMBL/GenBank/DDBJ databases">
        <authorList>
            <person name="Martin H S."/>
        </authorList>
    </citation>
    <scope>NUCLEOTIDE SEQUENCE</scope>
</reference>
<dbReference type="Proteomes" id="UP000837857">
    <property type="component" value="Chromosome 4"/>
</dbReference>
<feature type="zinc finger region" description="C3H1-type" evidence="7">
    <location>
        <begin position="163"/>
        <end position="191"/>
    </location>
</feature>
<feature type="compositionally biased region" description="Basic residues" evidence="9">
    <location>
        <begin position="367"/>
        <end position="384"/>
    </location>
</feature>
<dbReference type="Gene3D" id="3.30.70.330">
    <property type="match status" value="1"/>
</dbReference>
<evidence type="ECO:0000256" key="7">
    <source>
        <dbReference type="PROSITE-ProRule" id="PRU00723"/>
    </source>
</evidence>
<dbReference type="InterPro" id="IPR003954">
    <property type="entry name" value="RRM_euk-type"/>
</dbReference>
<dbReference type="Gene3D" id="2.30.30.1190">
    <property type="match status" value="1"/>
</dbReference>
<dbReference type="PRINTS" id="PR01848">
    <property type="entry name" value="U2AUXFACTOR"/>
</dbReference>
<dbReference type="Pfam" id="PF00642">
    <property type="entry name" value="zf-CCCH"/>
    <property type="match status" value="1"/>
</dbReference>
<dbReference type="InterPro" id="IPR035979">
    <property type="entry name" value="RBD_domain_sf"/>
</dbReference>
<name>A0ABN8IWS5_9NEOP</name>
<dbReference type="SUPFAM" id="SSF90229">
    <property type="entry name" value="CCCH zinc finger"/>
    <property type="match status" value="1"/>
</dbReference>
<dbReference type="Pfam" id="PF00076">
    <property type="entry name" value="RRM_1"/>
    <property type="match status" value="1"/>
</dbReference>
<evidence type="ECO:0000256" key="2">
    <source>
        <dbReference type="ARBA" id="ARBA00022737"/>
    </source>
</evidence>
<keyword evidence="4 7" id="KW-0862">Zinc</keyword>
<evidence type="ECO:0000259" key="10">
    <source>
        <dbReference type="PROSITE" id="PS50102"/>
    </source>
</evidence>
<evidence type="ECO:0000256" key="5">
    <source>
        <dbReference type="ARBA" id="ARBA00022884"/>
    </source>
</evidence>
<accession>A0ABN8IWS5</accession>